<evidence type="ECO:0000256" key="1">
    <source>
        <dbReference type="SAM" id="Coils"/>
    </source>
</evidence>
<dbReference type="Proteomes" id="UP000006310">
    <property type="component" value="Chromosome 6"/>
</dbReference>
<reference evidence="3 4" key="1">
    <citation type="journal article" date="2011" name="Proc. Natl. Acad. Sci. U.S.A.">
        <title>Evolutionary erosion of yeast sex chromosomes by mating-type switching accidents.</title>
        <authorList>
            <person name="Gordon J.L."/>
            <person name="Armisen D."/>
            <person name="Proux-Wera E."/>
            <person name="Oheigeartaigh S.S."/>
            <person name="Byrne K.P."/>
            <person name="Wolfe K.H."/>
        </authorList>
    </citation>
    <scope>NUCLEOTIDE SEQUENCE [LARGE SCALE GENOMIC DNA]</scope>
    <source>
        <strain evidence="4">ATCC MYA-139 / BCRC 22969 / CBS 8797 / CCRC 22969 / KCTC 17520 / NBRC 10181 / NCYC 3082</strain>
    </source>
</reference>
<dbReference type="GO" id="GO:0005829">
    <property type="term" value="C:cytosol"/>
    <property type="evidence" value="ECO:0007669"/>
    <property type="project" value="EnsemblFungi"/>
</dbReference>
<feature type="compositionally biased region" description="Polar residues" evidence="2">
    <location>
        <begin position="375"/>
        <end position="384"/>
    </location>
</feature>
<dbReference type="GeneID" id="34526769"/>
<feature type="region of interest" description="Disordered" evidence="2">
    <location>
        <begin position="641"/>
        <end position="684"/>
    </location>
</feature>
<dbReference type="OMA" id="GDYWLPT"/>
<evidence type="ECO:0000256" key="2">
    <source>
        <dbReference type="SAM" id="MobiDB-lite"/>
    </source>
</evidence>
<evidence type="ECO:0008006" key="5">
    <source>
        <dbReference type="Google" id="ProtNLM"/>
    </source>
</evidence>
<dbReference type="GO" id="GO:0004407">
    <property type="term" value="F:histone deacetylase activity"/>
    <property type="evidence" value="ECO:0007669"/>
    <property type="project" value="EnsemblFungi"/>
</dbReference>
<dbReference type="GO" id="GO:0003677">
    <property type="term" value="F:DNA binding"/>
    <property type="evidence" value="ECO:0007669"/>
    <property type="project" value="EnsemblFungi"/>
</dbReference>
<dbReference type="AlphaFoldDB" id="J7S7M8"/>
<dbReference type="InterPro" id="IPR021006">
    <property type="entry name" value="Hda2/3"/>
</dbReference>
<evidence type="ECO:0000313" key="3">
    <source>
        <dbReference type="EMBL" id="CCK71054.1"/>
    </source>
</evidence>
<dbReference type="Gene3D" id="3.40.50.12360">
    <property type="match status" value="1"/>
</dbReference>
<name>J7S7M8_HUIN7</name>
<evidence type="ECO:0000313" key="4">
    <source>
        <dbReference type="Proteomes" id="UP000006310"/>
    </source>
</evidence>
<organism evidence="3 4">
    <name type="scientific">Huiozyma naganishii (strain ATCC MYA-139 / BCRC 22969 / CBS 8797 / KCTC 17520 / NBRC 10181 / NCYC 3082 / Yp74L-3)</name>
    <name type="common">Yeast</name>
    <name type="synonym">Kazachstania naganishii</name>
    <dbReference type="NCBI Taxonomy" id="1071383"/>
    <lineage>
        <taxon>Eukaryota</taxon>
        <taxon>Fungi</taxon>
        <taxon>Dikarya</taxon>
        <taxon>Ascomycota</taxon>
        <taxon>Saccharomycotina</taxon>
        <taxon>Saccharomycetes</taxon>
        <taxon>Saccharomycetales</taxon>
        <taxon>Saccharomycetaceae</taxon>
        <taxon>Huiozyma</taxon>
    </lineage>
</organism>
<dbReference type="EMBL" id="HE978319">
    <property type="protein sequence ID" value="CCK71054.1"/>
    <property type="molecule type" value="Genomic_DNA"/>
</dbReference>
<feature type="compositionally biased region" description="Low complexity" evidence="2">
    <location>
        <begin position="656"/>
        <end position="677"/>
    </location>
</feature>
<dbReference type="HOGENOM" id="CLU_026579_0_0_1"/>
<dbReference type="InterPro" id="IPR038609">
    <property type="entry name" value="HDA1_su2/3_sf"/>
</dbReference>
<feature type="coiled-coil region" evidence="1">
    <location>
        <begin position="529"/>
        <end position="587"/>
    </location>
</feature>
<dbReference type="PRINTS" id="PR02093">
    <property type="entry name" value="HDA1SUBUNIT3"/>
</dbReference>
<keyword evidence="1" id="KW-0175">Coiled coil</keyword>
<accession>J7S7M8</accession>
<dbReference type="eggNOG" id="ENOG502QT9V">
    <property type="taxonomic scope" value="Eukaryota"/>
</dbReference>
<feature type="region of interest" description="Disordered" evidence="2">
    <location>
        <begin position="344"/>
        <end position="388"/>
    </location>
</feature>
<dbReference type="KEGG" id="kng:KNAG_0F03900"/>
<dbReference type="GO" id="GO:0000122">
    <property type="term" value="P:negative regulation of transcription by RNA polymerase II"/>
    <property type="evidence" value="ECO:0007669"/>
    <property type="project" value="EnsemblFungi"/>
</dbReference>
<dbReference type="STRING" id="1071383.J7S7M8"/>
<dbReference type="GO" id="GO:0070823">
    <property type="term" value="C:HDA1 complex"/>
    <property type="evidence" value="ECO:0007669"/>
    <property type="project" value="EnsemblFungi"/>
</dbReference>
<reference evidence="4" key="2">
    <citation type="submission" date="2012-08" db="EMBL/GenBank/DDBJ databases">
        <title>Genome sequence of Kazachstania naganishii.</title>
        <authorList>
            <person name="Gordon J.L."/>
            <person name="Armisen D."/>
            <person name="Proux-Wera E."/>
            <person name="OhEigeartaigh S.S."/>
            <person name="Byrne K.P."/>
            <person name="Wolfe K.H."/>
        </authorList>
    </citation>
    <scope>NUCLEOTIDE SEQUENCE [LARGE SCALE GENOMIC DNA]</scope>
    <source>
        <strain evidence="4">ATCC MYA-139 / BCRC 22969 / CBS 8797 / CCRC 22969 / KCTC 17520 / NBRC 10181 / NCYC 3082</strain>
    </source>
</reference>
<proteinExistence type="predicted"/>
<dbReference type="GO" id="GO:0031047">
    <property type="term" value="P:regulatory ncRNA-mediated gene silencing"/>
    <property type="evidence" value="ECO:0007669"/>
    <property type="project" value="EnsemblFungi"/>
</dbReference>
<dbReference type="InterPro" id="IPR026216">
    <property type="entry name" value="HDA3"/>
</dbReference>
<dbReference type="GO" id="GO:0003682">
    <property type="term" value="F:chromatin binding"/>
    <property type="evidence" value="ECO:0007669"/>
    <property type="project" value="EnsemblFungi"/>
</dbReference>
<sequence>MDLLRILDTRPVPSIVDATILGVSGNVSGDYWLPTTMCTYQRELTDQIVSLHYSDILRYFETKNYKEDVVLGSMETMCRNNELVATHPYLLIDHFLPKSLVTRDVPSYLAETSGKFQVLRDLVALVQEYETDTAVVCRPGRTMDLVEALLLGSNVNVKRYDGQTIKSKLKKQKKSYSCTCHIFPSKSWDPETLPITKGTRQFDMLIAVDSSVDPDTPEMQVVLTHARSNRGRRTRAPVVRLVAINSIDHCALYFGKLYEKNSREYLENVTAAVVVLRDRVGALPPDLRPIYYQHLNYLLEWLENPLIPWPLPDVFPIQKYNSMDVERSLLSEVKFSSKRASIGNANFGESDDNDGGATNSRKRRRFRSPNEKTDALNTEDNASAPSFYETKRLKNDYSKNPTKQGMGQLTGIISSDQKMESDYHLSSNILTHKLIQNMGQLYVDILRQIKDIQMYFEMDSIEEGHITFYQEEDQKISHKLDDAKAVVADNVKKSDVLEQENKLYYTETENLEVEFASLLESLKARTPELKECTDLFEKSNSLNEEIEREQRISESKTLENEYMEREIKRADEAMQSAGEELVKVKESITSIELEIEASSNKFIAKQEDVKAGMARLNHQIEDRKETNTQFKKNLEDLTQKLQKVPISRARSSNQLASSATMTATSSSSNSTSNISSNRKIKNPA</sequence>
<gene>
    <name evidence="3" type="primary">KNAG0F03900</name>
    <name evidence="3" type="ordered locus">KNAG_0F03900</name>
</gene>
<dbReference type="Pfam" id="PF11496">
    <property type="entry name" value="HDA2-3"/>
    <property type="match status" value="1"/>
</dbReference>
<protein>
    <recommendedName>
        <fullName evidence="5">HDA1 complex subunit 3</fullName>
    </recommendedName>
</protein>
<keyword evidence="4" id="KW-1185">Reference proteome</keyword>
<dbReference type="GO" id="GO:0007059">
    <property type="term" value="P:chromosome segregation"/>
    <property type="evidence" value="ECO:0007669"/>
    <property type="project" value="EnsemblFungi"/>
</dbReference>
<dbReference type="OrthoDB" id="3647690at2759"/>
<dbReference type="RefSeq" id="XP_022465300.1">
    <property type="nucleotide sequence ID" value="XM_022608845.1"/>
</dbReference>